<dbReference type="Gene3D" id="1.25.40.10">
    <property type="entry name" value="Tetratricopeptide repeat domain"/>
    <property type="match status" value="1"/>
</dbReference>
<evidence type="ECO:0000256" key="1">
    <source>
        <dbReference type="SAM" id="Coils"/>
    </source>
</evidence>
<feature type="coiled-coil region" evidence="1">
    <location>
        <begin position="442"/>
        <end position="500"/>
    </location>
</feature>
<reference evidence="2" key="1">
    <citation type="submission" date="2018-06" db="EMBL/GenBank/DDBJ databases">
        <authorList>
            <person name="Zhirakovskaya E."/>
        </authorList>
    </citation>
    <scope>NUCLEOTIDE SEQUENCE</scope>
</reference>
<evidence type="ECO:0000313" key="2">
    <source>
        <dbReference type="EMBL" id="VAW64358.1"/>
    </source>
</evidence>
<dbReference type="InterPro" id="IPR011990">
    <property type="entry name" value="TPR-like_helical_dom_sf"/>
</dbReference>
<organism evidence="2">
    <name type="scientific">hydrothermal vent metagenome</name>
    <dbReference type="NCBI Taxonomy" id="652676"/>
    <lineage>
        <taxon>unclassified sequences</taxon>
        <taxon>metagenomes</taxon>
        <taxon>ecological metagenomes</taxon>
    </lineage>
</organism>
<accession>A0A3B0X7U6</accession>
<gene>
    <name evidence="2" type="ORF">MNBD_GAMMA11-3502</name>
</gene>
<dbReference type="AlphaFoldDB" id="A0A3B0X7U6"/>
<dbReference type="EMBL" id="UOFG01000228">
    <property type="protein sequence ID" value="VAW64358.1"/>
    <property type="molecule type" value="Genomic_DNA"/>
</dbReference>
<proteinExistence type="predicted"/>
<protein>
    <submittedName>
        <fullName evidence="2">Uncharacterized protein</fullName>
    </submittedName>
</protein>
<sequence>MWYRHFTKILFIIGLSLVYVCGSIARADEKTSHQVKDLAYGVSLFNFFQQKYFSAITELLIAEHYQRITSDDKNPPLLLGGLYLSYDLHKQSAQVFQQLLRDEDLEMPITIKDQAHFLLGKNHFHDGEYTKAEEQFVSIKDGLKLDSEEEKLFLLNTIFLRNKDFTQAEETLDYFSSGSLWKGYAQFNTASRLIQHTDEDAVESGFELLEELADDDSAHIEKRILKDKANLALAYVALRDGHSKLSIEYFNEIRLKGIETNKALLGVGWAQYRENEYRQAVIPWMHLASSQTESDLAVQEAFISIPYAFEKMQLKDQALHHYALALDSYKFQLNETEKLITFIKSPAFIAQLNPGSLGRETTSAADVIKNLDPLLTQYLLPLLSSNEFQHEARSYLEIMHLRFMLNHWQNNIPALQMILKEKRKIYKDKLSRTMDDESLDKVRVLTKKRNQLAEQIRQIERSGDALKLATAKEVEHLELLKNSEVRIKHLDDMAEELANDNVVVEDMHDAQFKYRLLKGRLLWEVEIDYPVRLWAIKKDLQHLDRAVNDMNQSMRSLQSAWKNAPADFAGFDARIANKEAQVRALRKRLDIAIVSQKKQIRTLALERLRLHRNQIKLYHDRALYAKARLYDSLMERN</sequence>
<name>A0A3B0X7U6_9ZZZZ</name>
<keyword evidence="1" id="KW-0175">Coiled coil</keyword>